<dbReference type="AlphaFoldDB" id="A0A8S0Z433"/>
<organism evidence="3 4">
    <name type="scientific">Arctia plantaginis</name>
    <name type="common">Wood tiger moth</name>
    <name type="synonym">Phalaena plantaginis</name>
    <dbReference type="NCBI Taxonomy" id="874455"/>
    <lineage>
        <taxon>Eukaryota</taxon>
        <taxon>Metazoa</taxon>
        <taxon>Ecdysozoa</taxon>
        <taxon>Arthropoda</taxon>
        <taxon>Hexapoda</taxon>
        <taxon>Insecta</taxon>
        <taxon>Pterygota</taxon>
        <taxon>Neoptera</taxon>
        <taxon>Endopterygota</taxon>
        <taxon>Lepidoptera</taxon>
        <taxon>Glossata</taxon>
        <taxon>Ditrysia</taxon>
        <taxon>Noctuoidea</taxon>
        <taxon>Erebidae</taxon>
        <taxon>Arctiinae</taxon>
        <taxon>Arctia</taxon>
    </lineage>
</organism>
<dbReference type="OrthoDB" id="9974421at2759"/>
<evidence type="ECO:0000256" key="1">
    <source>
        <dbReference type="SAM" id="Phobius"/>
    </source>
</evidence>
<reference evidence="3 4" key="1">
    <citation type="submission" date="2020-04" db="EMBL/GenBank/DDBJ databases">
        <authorList>
            <person name="Wallbank WR R."/>
            <person name="Pardo Diaz C."/>
            <person name="Kozak K."/>
            <person name="Martin S."/>
            <person name="Jiggins C."/>
            <person name="Moest M."/>
            <person name="Warren A I."/>
            <person name="Byers J.R.P. K."/>
            <person name="Montejo-Kovacevich G."/>
            <person name="Yen C E."/>
        </authorList>
    </citation>
    <scope>NUCLEOTIDE SEQUENCE [LARGE SCALE GENOMIC DNA]</scope>
</reference>
<keyword evidence="1" id="KW-0472">Membrane</keyword>
<protein>
    <submittedName>
        <fullName evidence="3">Uncharacterized protein</fullName>
    </submittedName>
</protein>
<keyword evidence="2" id="KW-0732">Signal</keyword>
<name>A0A8S0Z433_ARCPL</name>
<gene>
    <name evidence="3" type="ORF">APLA_LOCUS2809</name>
</gene>
<comment type="caution">
    <text evidence="3">The sequence shown here is derived from an EMBL/GenBank/DDBJ whole genome shotgun (WGS) entry which is preliminary data.</text>
</comment>
<keyword evidence="1" id="KW-1133">Transmembrane helix</keyword>
<sequence>MGCVCCSLSSFFSVLLDALERISLCTVCAMLTCCFFFTILTVLIMGIGIGYHYCFVQTSVEAVEKAAKATTALRSGDRPERSTMMRSVDRVMRRGLSRKARSNADGSPVFNNNTLNSLHPLNYNYTLFNNTDSLFNNTELINIINSTLDNTINYTITQL</sequence>
<feature type="chain" id="PRO_5035895930" evidence="2">
    <location>
        <begin position="19"/>
        <end position="159"/>
    </location>
</feature>
<evidence type="ECO:0000256" key="2">
    <source>
        <dbReference type="SAM" id="SignalP"/>
    </source>
</evidence>
<dbReference type="EMBL" id="CADEBD010000276">
    <property type="protein sequence ID" value="CAB3227138.1"/>
    <property type="molecule type" value="Genomic_DNA"/>
</dbReference>
<evidence type="ECO:0000313" key="4">
    <source>
        <dbReference type="Proteomes" id="UP000494256"/>
    </source>
</evidence>
<dbReference type="Proteomes" id="UP000494256">
    <property type="component" value="Unassembled WGS sequence"/>
</dbReference>
<feature type="transmembrane region" description="Helical" evidence="1">
    <location>
        <begin position="35"/>
        <end position="56"/>
    </location>
</feature>
<keyword evidence="1" id="KW-0812">Transmembrane</keyword>
<feature type="signal peptide" evidence="2">
    <location>
        <begin position="1"/>
        <end position="18"/>
    </location>
</feature>
<accession>A0A8S0Z433</accession>
<evidence type="ECO:0000313" key="3">
    <source>
        <dbReference type="EMBL" id="CAB3227138.1"/>
    </source>
</evidence>
<proteinExistence type="predicted"/>